<evidence type="ECO:0000256" key="1">
    <source>
        <dbReference type="SAM" id="Phobius"/>
    </source>
</evidence>
<feature type="transmembrane region" description="Helical" evidence="1">
    <location>
        <begin position="96"/>
        <end position="117"/>
    </location>
</feature>
<reference evidence="2 3" key="1">
    <citation type="submission" date="2016-03" db="EMBL/GenBank/DDBJ databases">
        <authorList>
            <person name="Ploux O."/>
        </authorList>
    </citation>
    <scope>NUCLEOTIDE SEQUENCE [LARGE SCALE GENOMIC DNA]</scope>
    <source>
        <strain evidence="2 3">R-45370</strain>
    </source>
</reference>
<name>A0A177NC24_9GAMM</name>
<dbReference type="AlphaFoldDB" id="A0A177NC24"/>
<proteinExistence type="predicted"/>
<sequence length="120" mass="13087">MPFPRASSNSAFIVGISLSAPTYLLYILKASGLSAYGVDNPEVFAGIVTYGLLTLLLFVIDIRSLAPKALKTSIPWVYFPTNQAGWNYLFRLLGRVLVWLLGIATGAGLLAALQYLMKLF</sequence>
<protein>
    <submittedName>
        <fullName evidence="2">Uncharacterized protein</fullName>
    </submittedName>
</protein>
<organism evidence="2 3">
    <name type="scientific">Methylomonas lenta</name>
    <dbReference type="NCBI Taxonomy" id="980561"/>
    <lineage>
        <taxon>Bacteria</taxon>
        <taxon>Pseudomonadati</taxon>
        <taxon>Pseudomonadota</taxon>
        <taxon>Gammaproteobacteria</taxon>
        <taxon>Methylococcales</taxon>
        <taxon>Methylococcaceae</taxon>
        <taxon>Methylomonas</taxon>
    </lineage>
</organism>
<evidence type="ECO:0000313" key="3">
    <source>
        <dbReference type="Proteomes" id="UP000078476"/>
    </source>
</evidence>
<accession>A0A177NC24</accession>
<comment type="caution">
    <text evidence="2">The sequence shown here is derived from an EMBL/GenBank/DDBJ whole genome shotgun (WGS) entry which is preliminary data.</text>
</comment>
<dbReference type="EMBL" id="LUUI01000101">
    <property type="protein sequence ID" value="OAI15598.1"/>
    <property type="molecule type" value="Genomic_DNA"/>
</dbReference>
<dbReference type="Proteomes" id="UP000078476">
    <property type="component" value="Unassembled WGS sequence"/>
</dbReference>
<keyword evidence="1" id="KW-0472">Membrane</keyword>
<keyword evidence="1" id="KW-0812">Transmembrane</keyword>
<feature type="transmembrane region" description="Helical" evidence="1">
    <location>
        <begin position="12"/>
        <end position="31"/>
    </location>
</feature>
<evidence type="ECO:0000313" key="2">
    <source>
        <dbReference type="EMBL" id="OAI15598.1"/>
    </source>
</evidence>
<feature type="transmembrane region" description="Helical" evidence="1">
    <location>
        <begin position="43"/>
        <end position="62"/>
    </location>
</feature>
<keyword evidence="1" id="KW-1133">Transmembrane helix</keyword>
<gene>
    <name evidence="2" type="ORF">A1359_09290</name>
</gene>
<keyword evidence="3" id="KW-1185">Reference proteome</keyword>